<evidence type="ECO:0000313" key="12">
    <source>
        <dbReference type="Proteomes" id="UP000837857"/>
    </source>
</evidence>
<keyword evidence="3 7" id="KW-0378">Hydrolase</keyword>
<dbReference type="InterPro" id="IPR001314">
    <property type="entry name" value="Peptidase_S1A"/>
</dbReference>
<dbReference type="PROSITE" id="PS51888">
    <property type="entry name" value="CLIP"/>
    <property type="match status" value="1"/>
</dbReference>
<proteinExistence type="inferred from homology"/>
<dbReference type="CDD" id="cd00190">
    <property type="entry name" value="Tryp_SPc"/>
    <property type="match status" value="1"/>
</dbReference>
<evidence type="ECO:0000256" key="7">
    <source>
        <dbReference type="RuleBase" id="RU363034"/>
    </source>
</evidence>
<dbReference type="InterPro" id="IPR018114">
    <property type="entry name" value="TRYPSIN_HIS"/>
</dbReference>
<feature type="signal peptide" evidence="8">
    <location>
        <begin position="1"/>
        <end position="20"/>
    </location>
</feature>
<keyword evidence="4 7" id="KW-0720">Serine protease</keyword>
<keyword evidence="8" id="KW-0964">Secreted</keyword>
<dbReference type="SMART" id="SM00020">
    <property type="entry name" value="Tryp_SPc"/>
    <property type="match status" value="1"/>
</dbReference>
<evidence type="ECO:0000259" key="9">
    <source>
        <dbReference type="PROSITE" id="PS50240"/>
    </source>
</evidence>
<feature type="domain" description="Clip" evidence="10">
    <location>
        <begin position="26"/>
        <end position="75"/>
    </location>
</feature>
<dbReference type="InterPro" id="IPR009003">
    <property type="entry name" value="Peptidase_S1_PA"/>
</dbReference>
<name>A0ABN8I4I5_9NEOP</name>
<reference evidence="11" key="1">
    <citation type="submission" date="2022-03" db="EMBL/GenBank/DDBJ databases">
        <authorList>
            <person name="Martin H S."/>
        </authorList>
    </citation>
    <scope>NUCLEOTIDE SEQUENCE</scope>
</reference>
<dbReference type="Pfam" id="PF00089">
    <property type="entry name" value="Trypsin"/>
    <property type="match status" value="1"/>
</dbReference>
<dbReference type="EC" id="3.4.21.-" evidence="7"/>
<evidence type="ECO:0000256" key="5">
    <source>
        <dbReference type="ARBA" id="ARBA00023157"/>
    </source>
</evidence>
<dbReference type="InterPro" id="IPR033116">
    <property type="entry name" value="TRYPSIN_SER"/>
</dbReference>
<evidence type="ECO:0000256" key="1">
    <source>
        <dbReference type="ARBA" id="ARBA00022670"/>
    </source>
</evidence>
<evidence type="ECO:0000256" key="8">
    <source>
        <dbReference type="RuleBase" id="RU366078"/>
    </source>
</evidence>
<comment type="subcellular location">
    <subcellularLocation>
        <location evidence="8">Secreted</location>
    </subcellularLocation>
</comment>
<evidence type="ECO:0000256" key="2">
    <source>
        <dbReference type="ARBA" id="ARBA00022729"/>
    </source>
</evidence>
<evidence type="ECO:0000256" key="6">
    <source>
        <dbReference type="ARBA" id="ARBA00024195"/>
    </source>
</evidence>
<evidence type="ECO:0000259" key="10">
    <source>
        <dbReference type="PROSITE" id="PS51888"/>
    </source>
</evidence>
<feature type="non-terminal residue" evidence="11">
    <location>
        <position position="1"/>
    </location>
</feature>
<dbReference type="PROSITE" id="PS50240">
    <property type="entry name" value="TRYPSIN_DOM"/>
    <property type="match status" value="1"/>
</dbReference>
<sequence length="362" mass="40084">MISICDVIVTLCVFLGLASNQSADASCGSGSTCINIRQCPGIFDLLVNDPSNYLPDFITPLICENNRKSQPKICCPTLFNDTSLIYNMTKSYLPSDKICGIQSNDRIVGGQETELDEHPWLVLIRYDKPKGWGFYCAGVLITSRHVLTAAHCLKGADLPSTWKLTQVRLGEWNISSERDCLERDCTTGIIDVEVAEQIPHEAYDKSDDHQQNDIAILKLARDVPFNDFIRPICLPLTKEQQTNSYVGYDMEVAGWGKTETKTMSEVKLKAIVPVVNSTTCANVYKKANRRITEKQICAGGQKGVDSCRGDSGGALMGQMRSTQNWIVVGVVSYGPTPCGTPNWPGVYTRVGSYIDWIKRHLN</sequence>
<comment type="similarity">
    <text evidence="6 8">Belongs to the peptidase S1 family. CLIP subfamily.</text>
</comment>
<keyword evidence="5" id="KW-1015">Disulfide bond</keyword>
<dbReference type="Gene3D" id="2.40.10.10">
    <property type="entry name" value="Trypsin-like serine proteases"/>
    <property type="match status" value="2"/>
</dbReference>
<dbReference type="PRINTS" id="PR00722">
    <property type="entry name" value="CHYMOTRYPSIN"/>
</dbReference>
<evidence type="ECO:0000256" key="4">
    <source>
        <dbReference type="ARBA" id="ARBA00022825"/>
    </source>
</evidence>
<dbReference type="PROSITE" id="PS00134">
    <property type="entry name" value="TRYPSIN_HIS"/>
    <property type="match status" value="1"/>
</dbReference>
<keyword evidence="1 7" id="KW-0645">Protease</keyword>
<comment type="domain">
    <text evidence="8">The clip domain consists of 35-55 residues which are 'knitted' together usually by 3 conserved disulfide bonds forming a clip-like compact structure.</text>
</comment>
<evidence type="ECO:0000256" key="3">
    <source>
        <dbReference type="ARBA" id="ARBA00022801"/>
    </source>
</evidence>
<dbReference type="EMBL" id="OW152828">
    <property type="protein sequence ID" value="CAH2045487.1"/>
    <property type="molecule type" value="Genomic_DNA"/>
</dbReference>
<keyword evidence="12" id="KW-1185">Reference proteome</keyword>
<dbReference type="PROSITE" id="PS00135">
    <property type="entry name" value="TRYPSIN_SER"/>
    <property type="match status" value="1"/>
</dbReference>
<gene>
    <name evidence="11" type="ORF">IPOD504_LOCUS5095</name>
</gene>
<dbReference type="InterPro" id="IPR051487">
    <property type="entry name" value="Ser/Thr_Proteases_Immune/Dev"/>
</dbReference>
<dbReference type="SUPFAM" id="SSF50494">
    <property type="entry name" value="Trypsin-like serine proteases"/>
    <property type="match status" value="1"/>
</dbReference>
<dbReference type="InterPro" id="IPR001254">
    <property type="entry name" value="Trypsin_dom"/>
</dbReference>
<accession>A0ABN8I4I5</accession>
<protein>
    <recommendedName>
        <fullName evidence="8">CLIP domain-containing serine protease</fullName>
        <ecNumber evidence="7">3.4.21.-</ecNumber>
    </recommendedName>
</protein>
<dbReference type="Pfam" id="PF12032">
    <property type="entry name" value="CLIP"/>
    <property type="match status" value="1"/>
</dbReference>
<dbReference type="InterPro" id="IPR043504">
    <property type="entry name" value="Peptidase_S1_PA_chymotrypsin"/>
</dbReference>
<dbReference type="Proteomes" id="UP000837857">
    <property type="component" value="Chromosome 16"/>
</dbReference>
<dbReference type="PANTHER" id="PTHR24256">
    <property type="entry name" value="TRYPTASE-RELATED"/>
    <property type="match status" value="1"/>
</dbReference>
<dbReference type="InterPro" id="IPR038565">
    <property type="entry name" value="CLIP_sf"/>
</dbReference>
<organism evidence="11 12">
    <name type="scientific">Iphiclides podalirius</name>
    <name type="common">scarce swallowtail</name>
    <dbReference type="NCBI Taxonomy" id="110791"/>
    <lineage>
        <taxon>Eukaryota</taxon>
        <taxon>Metazoa</taxon>
        <taxon>Ecdysozoa</taxon>
        <taxon>Arthropoda</taxon>
        <taxon>Hexapoda</taxon>
        <taxon>Insecta</taxon>
        <taxon>Pterygota</taxon>
        <taxon>Neoptera</taxon>
        <taxon>Endopterygota</taxon>
        <taxon>Lepidoptera</taxon>
        <taxon>Glossata</taxon>
        <taxon>Ditrysia</taxon>
        <taxon>Papilionoidea</taxon>
        <taxon>Papilionidae</taxon>
        <taxon>Papilioninae</taxon>
        <taxon>Iphiclides</taxon>
    </lineage>
</organism>
<dbReference type="InterPro" id="IPR022700">
    <property type="entry name" value="CLIP"/>
</dbReference>
<feature type="domain" description="Peptidase S1" evidence="9">
    <location>
        <begin position="107"/>
        <end position="362"/>
    </location>
</feature>
<evidence type="ECO:0000313" key="11">
    <source>
        <dbReference type="EMBL" id="CAH2045487.1"/>
    </source>
</evidence>
<keyword evidence="2 8" id="KW-0732">Signal</keyword>
<dbReference type="Gene3D" id="3.30.1640.30">
    <property type="match status" value="1"/>
</dbReference>
<feature type="chain" id="PRO_5044953432" description="CLIP domain-containing serine protease" evidence="8">
    <location>
        <begin position="21"/>
        <end position="362"/>
    </location>
</feature>